<evidence type="ECO:0000313" key="2">
    <source>
        <dbReference type="Proteomes" id="UP001465153"/>
    </source>
</evidence>
<protein>
    <submittedName>
        <fullName evidence="1">Uncharacterized protein</fullName>
    </submittedName>
</protein>
<comment type="caution">
    <text evidence="1">The sequence shown here is derived from an EMBL/GenBank/DDBJ whole genome shotgun (WGS) entry which is preliminary data.</text>
</comment>
<keyword evidence="2" id="KW-1185">Reference proteome</keyword>
<gene>
    <name evidence="1" type="ORF">NBRC116591_40930</name>
</gene>
<reference evidence="1 2" key="1">
    <citation type="submission" date="2024-04" db="EMBL/GenBank/DDBJ databases">
        <title>Draft genome sequence of Sessilibacter corallicola NBRC 116591.</title>
        <authorList>
            <person name="Miyakawa T."/>
            <person name="Kusuya Y."/>
            <person name="Miura T."/>
        </authorList>
    </citation>
    <scope>NUCLEOTIDE SEQUENCE [LARGE SCALE GENOMIC DNA]</scope>
    <source>
        <strain evidence="1 2">KU-00831-HH</strain>
    </source>
</reference>
<accession>A0ABQ0AF61</accession>
<evidence type="ECO:0000313" key="1">
    <source>
        <dbReference type="EMBL" id="GAA6170279.1"/>
    </source>
</evidence>
<dbReference type="EMBL" id="BAABWN010000022">
    <property type="protein sequence ID" value="GAA6170279.1"/>
    <property type="molecule type" value="Genomic_DNA"/>
</dbReference>
<name>A0ABQ0AF61_9GAMM</name>
<dbReference type="Proteomes" id="UP001465153">
    <property type="component" value="Unassembled WGS sequence"/>
</dbReference>
<organism evidence="1 2">
    <name type="scientific">Sessilibacter corallicola</name>
    <dbReference type="NCBI Taxonomy" id="2904075"/>
    <lineage>
        <taxon>Bacteria</taxon>
        <taxon>Pseudomonadati</taxon>
        <taxon>Pseudomonadota</taxon>
        <taxon>Gammaproteobacteria</taxon>
        <taxon>Cellvibrionales</taxon>
        <taxon>Cellvibrionaceae</taxon>
        <taxon>Sessilibacter</taxon>
    </lineage>
</organism>
<sequence length="124" mass="14058">MASLVSDYDENTDRAVTELHKEFETFFVTLKTQTDQPDCNYDNHKTFYIESAVSVSSIEIRASAIDKNEKTVEQIGLLKQSMNTLQQLHELSCLSEGQIESLQSSFNSMFTAILRLELAKKRGS</sequence>
<proteinExistence type="predicted"/>